<dbReference type="InterPro" id="IPR016169">
    <property type="entry name" value="FAD-bd_PCMH_sub2"/>
</dbReference>
<dbReference type="PANTHER" id="PTHR45444">
    <property type="entry name" value="XANTHINE DEHYDROGENASE"/>
    <property type="match status" value="1"/>
</dbReference>
<dbReference type="InterPro" id="IPR036884">
    <property type="entry name" value="2Fe-2S-bd_dom_sf"/>
</dbReference>
<dbReference type="EMBL" id="RSFA01000036">
    <property type="protein sequence ID" value="RSD31300.1"/>
    <property type="molecule type" value="Genomic_DNA"/>
</dbReference>
<organism evidence="8 9">
    <name type="scientific">Vibrio pectenicida</name>
    <dbReference type="NCBI Taxonomy" id="62763"/>
    <lineage>
        <taxon>Bacteria</taxon>
        <taxon>Pseudomonadati</taxon>
        <taxon>Pseudomonadota</taxon>
        <taxon>Gammaproteobacteria</taxon>
        <taxon>Vibrionales</taxon>
        <taxon>Vibrionaceae</taxon>
        <taxon>Vibrio</taxon>
    </lineage>
</organism>
<dbReference type="Gene3D" id="1.10.150.120">
    <property type="entry name" value="[2Fe-2S]-binding domain"/>
    <property type="match status" value="1"/>
</dbReference>
<keyword evidence="1" id="KW-0285">Flavoprotein</keyword>
<dbReference type="PIRSF" id="PIRSF036557">
    <property type="entry name" value="XdhA_RC"/>
    <property type="match status" value="1"/>
</dbReference>
<dbReference type="NCBIfam" id="TIGR02963">
    <property type="entry name" value="xanthine_xdhA"/>
    <property type="match status" value="1"/>
</dbReference>
<dbReference type="Gene3D" id="3.30.465.10">
    <property type="match status" value="1"/>
</dbReference>
<dbReference type="OrthoDB" id="9775084at2"/>
<feature type="domain" description="2Fe-2S ferredoxin-type" evidence="6">
    <location>
        <begin position="1"/>
        <end position="85"/>
    </location>
</feature>
<evidence type="ECO:0000256" key="5">
    <source>
        <dbReference type="ARBA" id="ARBA00023004"/>
    </source>
</evidence>
<dbReference type="Gene3D" id="3.30.390.50">
    <property type="entry name" value="CO dehydrogenase flavoprotein, C-terminal domain"/>
    <property type="match status" value="1"/>
</dbReference>
<dbReference type="GO" id="GO:0004854">
    <property type="term" value="F:xanthine dehydrogenase activity"/>
    <property type="evidence" value="ECO:0007669"/>
    <property type="project" value="UniProtKB-EC"/>
</dbReference>
<dbReference type="AlphaFoldDB" id="A0A3R9EGW4"/>
<evidence type="ECO:0000256" key="4">
    <source>
        <dbReference type="ARBA" id="ARBA00023002"/>
    </source>
</evidence>
<dbReference type="InterPro" id="IPR005107">
    <property type="entry name" value="CO_DH_flav_C"/>
</dbReference>
<keyword evidence="4 8" id="KW-0560">Oxidoreductase</keyword>
<dbReference type="GO" id="GO:0071949">
    <property type="term" value="F:FAD binding"/>
    <property type="evidence" value="ECO:0007669"/>
    <property type="project" value="InterPro"/>
</dbReference>
<dbReference type="InterPro" id="IPR036318">
    <property type="entry name" value="FAD-bd_PCMH-like_sf"/>
</dbReference>
<dbReference type="PANTHER" id="PTHR45444:SF3">
    <property type="entry name" value="XANTHINE DEHYDROGENASE"/>
    <property type="match status" value="1"/>
</dbReference>
<proteinExistence type="predicted"/>
<keyword evidence="2" id="KW-0479">Metal-binding</keyword>
<dbReference type="SMART" id="SM01092">
    <property type="entry name" value="CO_deh_flav_C"/>
    <property type="match status" value="1"/>
</dbReference>
<dbReference type="SUPFAM" id="SSF56176">
    <property type="entry name" value="FAD-binding/transporter-associated domain-like"/>
    <property type="match status" value="1"/>
</dbReference>
<keyword evidence="5" id="KW-0408">Iron</keyword>
<dbReference type="InterPro" id="IPR036683">
    <property type="entry name" value="CO_DH_flav_C_dom_sf"/>
</dbReference>
<dbReference type="InterPro" id="IPR036010">
    <property type="entry name" value="2Fe-2S_ferredoxin-like_sf"/>
</dbReference>
<keyword evidence="3" id="KW-0274">FAD</keyword>
<dbReference type="Pfam" id="PF00111">
    <property type="entry name" value="Fer2"/>
    <property type="match status" value="1"/>
</dbReference>
<evidence type="ECO:0000259" key="6">
    <source>
        <dbReference type="PROSITE" id="PS51085"/>
    </source>
</evidence>
<dbReference type="InterPro" id="IPR016167">
    <property type="entry name" value="FAD-bd_PCMH_sub1"/>
</dbReference>
<name>A0A3R9EGW4_9VIBR</name>
<dbReference type="InterPro" id="IPR006058">
    <property type="entry name" value="2Fe2S_fd_BS"/>
</dbReference>
<evidence type="ECO:0000313" key="9">
    <source>
        <dbReference type="Proteomes" id="UP000269041"/>
    </source>
</evidence>
<dbReference type="PROSITE" id="PS51387">
    <property type="entry name" value="FAD_PCMH"/>
    <property type="match status" value="1"/>
</dbReference>
<dbReference type="CDD" id="cd00207">
    <property type="entry name" value="fer2"/>
    <property type="match status" value="1"/>
</dbReference>
<dbReference type="SUPFAM" id="SSF47741">
    <property type="entry name" value="CO dehydrogenase ISP C-domain like"/>
    <property type="match status" value="1"/>
</dbReference>
<evidence type="ECO:0000259" key="7">
    <source>
        <dbReference type="PROSITE" id="PS51387"/>
    </source>
</evidence>
<dbReference type="InterPro" id="IPR016208">
    <property type="entry name" value="Ald_Oxase/xanthine_DH-like"/>
</dbReference>
<feature type="domain" description="FAD-binding PCMH-type" evidence="7">
    <location>
        <begin position="187"/>
        <end position="360"/>
    </location>
</feature>
<keyword evidence="9" id="KW-1185">Reference proteome</keyword>
<dbReference type="EC" id="1.17.1.4" evidence="8"/>
<dbReference type="InterPro" id="IPR001041">
    <property type="entry name" value="2Fe-2S_ferredoxin-type"/>
</dbReference>
<dbReference type="Pfam" id="PF03450">
    <property type="entry name" value="CO_deh_flav_C"/>
    <property type="match status" value="1"/>
</dbReference>
<dbReference type="InterPro" id="IPR012675">
    <property type="entry name" value="Beta-grasp_dom_sf"/>
</dbReference>
<dbReference type="Gene3D" id="3.10.20.30">
    <property type="match status" value="1"/>
</dbReference>
<gene>
    <name evidence="8" type="primary">xdhA</name>
    <name evidence="8" type="ORF">EJA03_09525</name>
</gene>
<sequence>MITFMLNQEVKQEHQLSPNMTVLQYLRTHTRKTGTKEGCGSGDCGACTVVLAEAKNNQLEYRSINACLTFISSLHGKQLITVEDLQESDKLHPVQQAMVDFHGSQCGYCTPGFIMSMFALVKNKPKLDKQNILESLAGNLCRCTGYRSIVDAALSLSSNQPLVDQFSSLEKTTISQLTSLSKQPATLKFGKLTAYLPRSIEEIAKVYTVNPKAKLVAGGTDLALEVTQLHKEITTLICLHLVDDMKLCCENGKVISIGANTNITDAAPLLTQHFPDFGELLHRFASPQIRNLGTLGGNLANASPIGDIAPLLIALNAKLKLRCGGEKRTIPLDDFFVSYKVTTQQKSEFIEQILIPKLKSKTLFRAYKLSKRLDDDISTVCGAFNIEIKNNKVINARIAFGGMAEIPKRAIHCENTLIGSSWDQKTIESAMKSISQDFEPLTDFRASKEYRSIVAANMLQRLFIEQDYLNNQIETRVTSYV</sequence>
<dbReference type="InterPro" id="IPR014307">
    <property type="entry name" value="Xanthine_DH_ssu"/>
</dbReference>
<dbReference type="GO" id="GO:0051537">
    <property type="term" value="F:2 iron, 2 sulfur cluster binding"/>
    <property type="evidence" value="ECO:0007669"/>
    <property type="project" value="InterPro"/>
</dbReference>
<dbReference type="InterPro" id="IPR012175">
    <property type="entry name" value="Xanth_DH_ssu_bac"/>
</dbReference>
<evidence type="ECO:0000256" key="2">
    <source>
        <dbReference type="ARBA" id="ARBA00022723"/>
    </source>
</evidence>
<evidence type="ECO:0000256" key="1">
    <source>
        <dbReference type="ARBA" id="ARBA00022630"/>
    </source>
</evidence>
<dbReference type="Proteomes" id="UP000269041">
    <property type="component" value="Unassembled WGS sequence"/>
</dbReference>
<dbReference type="PROSITE" id="PS51085">
    <property type="entry name" value="2FE2S_FER_2"/>
    <property type="match status" value="1"/>
</dbReference>
<dbReference type="InterPro" id="IPR002888">
    <property type="entry name" value="2Fe-2S-bd"/>
</dbReference>
<evidence type="ECO:0000313" key="8">
    <source>
        <dbReference type="EMBL" id="RSD31300.1"/>
    </source>
</evidence>
<reference evidence="8 9" key="1">
    <citation type="submission" date="2018-12" db="EMBL/GenBank/DDBJ databases">
        <title>Genomic taxonomy of the Vibrionaceae family.</title>
        <authorList>
            <person name="Gomez-Gil B."/>
            <person name="Enciso-Ibarra K."/>
        </authorList>
    </citation>
    <scope>NUCLEOTIDE SEQUENCE [LARGE SCALE GENOMIC DNA]</scope>
    <source>
        <strain evidence="8 9">CAIM 594</strain>
    </source>
</reference>
<dbReference type="Gene3D" id="3.30.43.10">
    <property type="entry name" value="Uridine Diphospho-n-acetylenolpyruvylglucosamine Reductase, domain 2"/>
    <property type="match status" value="1"/>
</dbReference>
<protein>
    <submittedName>
        <fullName evidence="8">Xanthine dehydrogenase small subunit</fullName>
        <ecNumber evidence="8">1.17.1.4</ecNumber>
    </submittedName>
</protein>
<dbReference type="InterPro" id="IPR016166">
    <property type="entry name" value="FAD-bd_PCMH"/>
</dbReference>
<dbReference type="Pfam" id="PF01799">
    <property type="entry name" value="Fer2_2"/>
    <property type="match status" value="1"/>
</dbReference>
<dbReference type="InterPro" id="IPR002346">
    <property type="entry name" value="Mopterin_DH_FAD-bd"/>
</dbReference>
<evidence type="ECO:0000256" key="3">
    <source>
        <dbReference type="ARBA" id="ARBA00022827"/>
    </source>
</evidence>
<dbReference type="PROSITE" id="PS00197">
    <property type="entry name" value="2FE2S_FER_1"/>
    <property type="match status" value="1"/>
</dbReference>
<comment type="caution">
    <text evidence="8">The sequence shown here is derived from an EMBL/GenBank/DDBJ whole genome shotgun (WGS) entry which is preliminary data.</text>
</comment>
<dbReference type="Pfam" id="PF00941">
    <property type="entry name" value="FAD_binding_5"/>
    <property type="match status" value="1"/>
</dbReference>
<dbReference type="SUPFAM" id="SSF54292">
    <property type="entry name" value="2Fe-2S ferredoxin-like"/>
    <property type="match status" value="1"/>
</dbReference>
<dbReference type="GO" id="GO:0005506">
    <property type="term" value="F:iron ion binding"/>
    <property type="evidence" value="ECO:0007669"/>
    <property type="project" value="InterPro"/>
</dbReference>
<dbReference type="SUPFAM" id="SSF55447">
    <property type="entry name" value="CO dehydrogenase flavoprotein C-terminal domain-like"/>
    <property type="match status" value="1"/>
</dbReference>
<accession>A0A3R9EGW4</accession>